<dbReference type="AlphaFoldDB" id="A0A2P5AZ93"/>
<protein>
    <submittedName>
        <fullName evidence="1">Uncharacterized protein</fullName>
    </submittedName>
</protein>
<organism evidence="1 2">
    <name type="scientific">Parasponia andersonii</name>
    <name type="common">Sponia andersonii</name>
    <dbReference type="NCBI Taxonomy" id="3476"/>
    <lineage>
        <taxon>Eukaryota</taxon>
        <taxon>Viridiplantae</taxon>
        <taxon>Streptophyta</taxon>
        <taxon>Embryophyta</taxon>
        <taxon>Tracheophyta</taxon>
        <taxon>Spermatophyta</taxon>
        <taxon>Magnoliopsida</taxon>
        <taxon>eudicotyledons</taxon>
        <taxon>Gunneridae</taxon>
        <taxon>Pentapetalae</taxon>
        <taxon>rosids</taxon>
        <taxon>fabids</taxon>
        <taxon>Rosales</taxon>
        <taxon>Cannabaceae</taxon>
        <taxon>Parasponia</taxon>
    </lineage>
</organism>
<name>A0A2P5AZ93_PARAD</name>
<proteinExistence type="predicted"/>
<dbReference type="Proteomes" id="UP000237105">
    <property type="component" value="Unassembled WGS sequence"/>
</dbReference>
<evidence type="ECO:0000313" key="2">
    <source>
        <dbReference type="Proteomes" id="UP000237105"/>
    </source>
</evidence>
<reference evidence="2" key="1">
    <citation type="submission" date="2016-06" db="EMBL/GenBank/DDBJ databases">
        <title>Parallel loss of symbiosis genes in relatives of nitrogen-fixing non-legume Parasponia.</title>
        <authorList>
            <person name="Van Velzen R."/>
            <person name="Holmer R."/>
            <person name="Bu F."/>
            <person name="Rutten L."/>
            <person name="Van Zeijl A."/>
            <person name="Liu W."/>
            <person name="Santuari L."/>
            <person name="Cao Q."/>
            <person name="Sharma T."/>
            <person name="Shen D."/>
            <person name="Roswanjaya Y."/>
            <person name="Wardhani T."/>
            <person name="Kalhor M.S."/>
            <person name="Jansen J."/>
            <person name="Van den Hoogen J."/>
            <person name="Gungor B."/>
            <person name="Hartog M."/>
            <person name="Hontelez J."/>
            <person name="Verver J."/>
            <person name="Yang W.-C."/>
            <person name="Schijlen E."/>
            <person name="Repin R."/>
            <person name="Schilthuizen M."/>
            <person name="Schranz E."/>
            <person name="Heidstra R."/>
            <person name="Miyata K."/>
            <person name="Fedorova E."/>
            <person name="Kohlen W."/>
            <person name="Bisseling T."/>
            <person name="Smit S."/>
            <person name="Geurts R."/>
        </authorList>
    </citation>
    <scope>NUCLEOTIDE SEQUENCE [LARGE SCALE GENOMIC DNA]</scope>
    <source>
        <strain evidence="2">cv. WU1-14</strain>
    </source>
</reference>
<dbReference type="EMBL" id="JXTB01000405">
    <property type="protein sequence ID" value="PON41868.1"/>
    <property type="molecule type" value="Genomic_DNA"/>
</dbReference>
<evidence type="ECO:0000313" key="1">
    <source>
        <dbReference type="EMBL" id="PON41868.1"/>
    </source>
</evidence>
<keyword evidence="2" id="KW-1185">Reference proteome</keyword>
<accession>A0A2P5AZ93</accession>
<comment type="caution">
    <text evidence="1">The sequence shown here is derived from an EMBL/GenBank/DDBJ whole genome shotgun (WGS) entry which is preliminary data.</text>
</comment>
<sequence length="83" mass="9144">MSKKKIGKALLTKVLSNIWETDQGWDIKERSKEFSPFTSNRVNKVGNASTSGEEESSLIEVVVQLSSNFGTDEEVGLIMPPIS</sequence>
<gene>
    <name evidence="1" type="ORF">PanWU01x14_286340</name>
</gene>